<evidence type="ECO:0000259" key="4">
    <source>
        <dbReference type="Pfam" id="PF20703"/>
    </source>
</evidence>
<evidence type="ECO:0000313" key="5">
    <source>
        <dbReference type="EMBL" id="MFI6503874.1"/>
    </source>
</evidence>
<name>A0ABW7Z6Q8_9ACTN</name>
<dbReference type="Gene3D" id="3.40.50.300">
    <property type="entry name" value="P-loop containing nucleotide triphosphate hydrolases"/>
    <property type="match status" value="1"/>
</dbReference>
<dbReference type="Proteomes" id="UP001612741">
    <property type="component" value="Unassembled WGS sequence"/>
</dbReference>
<evidence type="ECO:0000313" key="6">
    <source>
        <dbReference type="Proteomes" id="UP001612741"/>
    </source>
</evidence>
<dbReference type="Pfam" id="PF00400">
    <property type="entry name" value="WD40"/>
    <property type="match status" value="1"/>
</dbReference>
<dbReference type="SUPFAM" id="SSF52540">
    <property type="entry name" value="P-loop containing nucleoside triphosphate hydrolases"/>
    <property type="match status" value="1"/>
</dbReference>
<keyword evidence="1 3" id="KW-0853">WD repeat</keyword>
<keyword evidence="2" id="KW-0677">Repeat</keyword>
<organism evidence="5 6">
    <name type="scientific">Nonomuraea typhae</name>
    <dbReference type="NCBI Taxonomy" id="2603600"/>
    <lineage>
        <taxon>Bacteria</taxon>
        <taxon>Bacillati</taxon>
        <taxon>Actinomycetota</taxon>
        <taxon>Actinomycetes</taxon>
        <taxon>Streptosporangiales</taxon>
        <taxon>Streptosporangiaceae</taxon>
        <taxon>Nonomuraea</taxon>
    </lineage>
</organism>
<dbReference type="InterPro" id="IPR015943">
    <property type="entry name" value="WD40/YVTN_repeat-like_dom_sf"/>
</dbReference>
<dbReference type="PANTHER" id="PTHR19848:SF8">
    <property type="entry name" value="F-BOX AND WD REPEAT DOMAIN CONTAINING 7"/>
    <property type="match status" value="1"/>
</dbReference>
<accession>A0ABW7Z6Q8</accession>
<dbReference type="PROSITE" id="PS00678">
    <property type="entry name" value="WD_REPEATS_1"/>
    <property type="match status" value="1"/>
</dbReference>
<dbReference type="SMART" id="SM00320">
    <property type="entry name" value="WD40"/>
    <property type="match status" value="1"/>
</dbReference>
<dbReference type="InterPro" id="IPR036322">
    <property type="entry name" value="WD40_repeat_dom_sf"/>
</dbReference>
<comment type="caution">
    <text evidence="5">The sequence shown here is derived from an EMBL/GenBank/DDBJ whole genome shotgun (WGS) entry which is preliminary data.</text>
</comment>
<dbReference type="Gene3D" id="2.130.10.10">
    <property type="entry name" value="YVTN repeat-like/Quinoprotein amine dehydrogenase"/>
    <property type="match status" value="1"/>
</dbReference>
<feature type="repeat" description="WD" evidence="3">
    <location>
        <begin position="784"/>
        <end position="825"/>
    </location>
</feature>
<dbReference type="PANTHER" id="PTHR19848">
    <property type="entry name" value="WD40 REPEAT PROTEIN"/>
    <property type="match status" value="1"/>
</dbReference>
<dbReference type="InterPro" id="IPR019775">
    <property type="entry name" value="WD40_repeat_CS"/>
</dbReference>
<dbReference type="InterPro" id="IPR049052">
    <property type="entry name" value="nSTAND1"/>
</dbReference>
<keyword evidence="6" id="KW-1185">Reference proteome</keyword>
<gene>
    <name evidence="5" type="ORF">ACIBG2_41260</name>
</gene>
<evidence type="ECO:0000256" key="1">
    <source>
        <dbReference type="ARBA" id="ARBA00022574"/>
    </source>
</evidence>
<dbReference type="EMBL" id="JBITGY010000013">
    <property type="protein sequence ID" value="MFI6503874.1"/>
    <property type="molecule type" value="Genomic_DNA"/>
</dbReference>
<feature type="domain" description="Novel STAND NTPase 1" evidence="4">
    <location>
        <begin position="236"/>
        <end position="648"/>
    </location>
</feature>
<reference evidence="5 6" key="1">
    <citation type="submission" date="2024-10" db="EMBL/GenBank/DDBJ databases">
        <title>The Natural Products Discovery Center: Release of the First 8490 Sequenced Strains for Exploring Actinobacteria Biosynthetic Diversity.</title>
        <authorList>
            <person name="Kalkreuter E."/>
            <person name="Kautsar S.A."/>
            <person name="Yang D."/>
            <person name="Bader C.D."/>
            <person name="Teijaro C.N."/>
            <person name="Fluegel L."/>
            <person name="Davis C.M."/>
            <person name="Simpson J.R."/>
            <person name="Lauterbach L."/>
            <person name="Steele A.D."/>
            <person name="Gui C."/>
            <person name="Meng S."/>
            <person name="Li G."/>
            <person name="Viehrig K."/>
            <person name="Ye F."/>
            <person name="Su P."/>
            <person name="Kiefer A.F."/>
            <person name="Nichols A."/>
            <person name="Cepeda A.J."/>
            <person name="Yan W."/>
            <person name="Fan B."/>
            <person name="Jiang Y."/>
            <person name="Adhikari A."/>
            <person name="Zheng C.-J."/>
            <person name="Schuster L."/>
            <person name="Cowan T.M."/>
            <person name="Smanski M.J."/>
            <person name="Chevrette M.G."/>
            <person name="De Carvalho L.P.S."/>
            <person name="Shen B."/>
        </authorList>
    </citation>
    <scope>NUCLEOTIDE SEQUENCE [LARGE SCALE GENOMIC DNA]</scope>
    <source>
        <strain evidence="5 6">NPDC050545</strain>
    </source>
</reference>
<dbReference type="PROSITE" id="PS50082">
    <property type="entry name" value="WD_REPEATS_2"/>
    <property type="match status" value="1"/>
</dbReference>
<evidence type="ECO:0000256" key="3">
    <source>
        <dbReference type="PROSITE-ProRule" id="PRU00221"/>
    </source>
</evidence>
<dbReference type="InterPro" id="IPR001680">
    <property type="entry name" value="WD40_rpt"/>
</dbReference>
<dbReference type="InterPro" id="IPR027417">
    <property type="entry name" value="P-loop_NTPase"/>
</dbReference>
<sequence length="832" mass="90631">MTVPPDPADRKRARDGFATALVRQTATGAAKLTSPALLAVLSSAALAPLALAENPAQVVQAYVTLAGGVGTNVVSGVVTDAVRALRDRIAPGQEPVTTEQVEPELTAQLEQILTHAGSDRAKQLRVELATIWREIEASSIALELAIQDHEQQMGARLTQAFDELSSQFTEFAFLMADLPQRLAVIKQALDQQGVDLQLQAMRLTAIERYLVVLASRRRQQQDGEEIERQWISTDCPYRGLLPFHADQETIFYGREQARAELLQRLKERLAGPSLVMVTGPSGVGKSSLLRAGLLPDMARGQLPVSGSAYWPYVFLTPTDRPLERLATALAARAGADPLRMRDTLAHHPEQAHLLARQVIAAHPGPDSTLEHARLLVIIDQFEELYTQANEAEREAFLTALIASSVLPEGIRGTPPALVVVGVRGDFLHRCAEHQMLAKVMNKGGQYTLSPMGKADLTLAITGPAAAAGLRLEDGLLETVLSDLAAPGGYRPGALPLLSQAMQTTWDNREGDLLALRGYSRGGGTAHAIQTSAEAVYEDLTPEQQDLTRHLFQRMTRHTSAGPTTAVRVVRDDLRGLSTHPHDLDAVLDAFAERRLLVLDASNVEVAHESLLSEWPRLREWLADDQALYVLYEKLLDDTRHWVAQGRAHSDLYGQARLDAVEEVRHAWESDARYPVNETEREFLAYSRRNVRLRQRLSGIAVTGLIALASITGLASVHANISANESDVQRRQATSRQLAAESALLAVTDPITAARLAATAWHLSKTDQARQSMVDVLAQTARAVLAGHPDEVSFAAFSPDGTRLASASRDETVRLWDVAAGKPIANLVGHTSR</sequence>
<feature type="non-terminal residue" evidence="5">
    <location>
        <position position="832"/>
    </location>
</feature>
<dbReference type="SUPFAM" id="SSF50978">
    <property type="entry name" value="WD40 repeat-like"/>
    <property type="match status" value="1"/>
</dbReference>
<proteinExistence type="predicted"/>
<dbReference type="PROSITE" id="PS50294">
    <property type="entry name" value="WD_REPEATS_REGION"/>
    <property type="match status" value="1"/>
</dbReference>
<dbReference type="Pfam" id="PF20703">
    <property type="entry name" value="nSTAND1"/>
    <property type="match status" value="1"/>
</dbReference>
<dbReference type="RefSeq" id="WP_397089639.1">
    <property type="nucleotide sequence ID" value="NZ_JBITGY010000013.1"/>
</dbReference>
<protein>
    <submittedName>
        <fullName evidence="5">AAA family ATPase</fullName>
    </submittedName>
</protein>
<evidence type="ECO:0000256" key="2">
    <source>
        <dbReference type="ARBA" id="ARBA00022737"/>
    </source>
</evidence>